<reference evidence="1 2" key="1">
    <citation type="journal article" date="2009" name="Appl. Environ. Microbiol.">
        <title>Community genomic and proteomic analyses of chemoautotrophic iron-oxidizing "Leptospirillum rubarum" (Group II) and "Leptospirillum ferrodiazotrophum" (Group III) bacteria in acid mine drainage biofilms.</title>
        <authorList>
            <person name="Goltsman D.S."/>
            <person name="Denef V.J."/>
            <person name="Singer S.W."/>
            <person name="VerBerkmoes N.C."/>
            <person name="Lefsrud M."/>
            <person name="Mueller R.S."/>
            <person name="Dick G.J."/>
            <person name="Sun C.L."/>
            <person name="Wheeler K.E."/>
            <person name="Zemla A."/>
            <person name="Baker B.J."/>
            <person name="Hauser L."/>
            <person name="Land M."/>
            <person name="Shah M.B."/>
            <person name="Thelen M.P."/>
            <person name="Hettich R.L."/>
            <person name="Banfield J.F."/>
        </authorList>
    </citation>
    <scope>NUCLEOTIDE SEQUENCE [LARGE SCALE GENOMIC DNA]</scope>
</reference>
<sequence length="202" mass="22744">MERIADWLSPTFVKIFEIPGFAERMAEIRGRVRPALLDLAKCLSAEMEKKGVLLFPHVASHMRRRVNPPNETWLALGPEKRGYKAYGHLGLFVGRGGCSVRFVVKDEAEIPRQRLGKFLEKDPDVRVWFSRETEVRDFGAVHGSGDVGPIYQPDLSEAGKRLARLKSASLDIGWPVGFDLTISQVVERMERLLPLYRAANGS</sequence>
<accession>C6HYW5</accession>
<keyword evidence="2" id="KW-1185">Reference proteome</keyword>
<dbReference type="Pfam" id="PF06335">
    <property type="entry name" value="DUF1054"/>
    <property type="match status" value="1"/>
</dbReference>
<dbReference type="Gene3D" id="3.30.930.20">
    <property type="entry name" value="Protein of unknown function DUF1054"/>
    <property type="match status" value="1"/>
</dbReference>
<evidence type="ECO:0008006" key="3">
    <source>
        <dbReference type="Google" id="ProtNLM"/>
    </source>
</evidence>
<dbReference type="AlphaFoldDB" id="C6HYW5"/>
<dbReference type="EMBL" id="GG693879">
    <property type="protein sequence ID" value="EES52151.1"/>
    <property type="molecule type" value="Genomic_DNA"/>
</dbReference>
<dbReference type="SUPFAM" id="SSF142913">
    <property type="entry name" value="YktB/PF0168-like"/>
    <property type="match status" value="1"/>
</dbReference>
<dbReference type="InterPro" id="IPR053707">
    <property type="entry name" value="UPF0637_domain_sf"/>
</dbReference>
<dbReference type="Proteomes" id="UP000009374">
    <property type="component" value="Unassembled WGS sequence"/>
</dbReference>
<evidence type="ECO:0000313" key="2">
    <source>
        <dbReference type="Proteomes" id="UP000009374"/>
    </source>
</evidence>
<organism evidence="1 2">
    <name type="scientific">Leptospirillum ferrodiazotrophum</name>
    <dbReference type="NCBI Taxonomy" id="412449"/>
    <lineage>
        <taxon>Bacteria</taxon>
        <taxon>Pseudomonadati</taxon>
        <taxon>Nitrospirota</taxon>
        <taxon>Nitrospiria</taxon>
        <taxon>Nitrospirales</taxon>
        <taxon>Nitrospiraceae</taxon>
        <taxon>Leptospirillum</taxon>
    </lineage>
</organism>
<gene>
    <name evidence="1" type="ORF">UBAL3_94320007</name>
</gene>
<proteinExistence type="predicted"/>
<dbReference type="InterPro" id="IPR009403">
    <property type="entry name" value="UPF0637"/>
</dbReference>
<name>C6HYW5_9BACT</name>
<evidence type="ECO:0000313" key="1">
    <source>
        <dbReference type="EMBL" id="EES52151.1"/>
    </source>
</evidence>
<protein>
    <recommendedName>
        <fullName evidence="3">DUF1054 family protein</fullName>
    </recommendedName>
</protein>